<sequence>MGRPEDSATVPQQMWDVMHLLHLAHQKHNENEAAAAAAAAALRDKRAEKGGNIVAAAMAAIIGPK</sequence>
<keyword evidence="2" id="KW-1185">Reference proteome</keyword>
<reference evidence="1" key="1">
    <citation type="submission" date="2017-08" db="EMBL/GenBank/DDBJ databases">
        <authorList>
            <person name="Polle J.E."/>
            <person name="Barry K."/>
            <person name="Cushman J."/>
            <person name="Schmutz J."/>
            <person name="Tran D."/>
            <person name="Hathwaick L.T."/>
            <person name="Yim W.C."/>
            <person name="Jenkins J."/>
            <person name="Mckie-Krisberg Z.M."/>
            <person name="Prochnik S."/>
            <person name="Lindquist E."/>
            <person name="Dockter R.B."/>
            <person name="Adam C."/>
            <person name="Molina H."/>
            <person name="Bunkerborg J."/>
            <person name="Jin E."/>
            <person name="Buchheim M."/>
            <person name="Magnuson J."/>
        </authorList>
    </citation>
    <scope>NUCLEOTIDE SEQUENCE</scope>
    <source>
        <strain evidence="1">CCAP 19/18</strain>
    </source>
</reference>
<proteinExistence type="predicted"/>
<protein>
    <recommendedName>
        <fullName evidence="3">Encoded protein</fullName>
    </recommendedName>
</protein>
<accession>A0ABQ7H3B8</accession>
<evidence type="ECO:0000313" key="1">
    <source>
        <dbReference type="EMBL" id="KAF5841306.1"/>
    </source>
</evidence>
<evidence type="ECO:0008006" key="3">
    <source>
        <dbReference type="Google" id="ProtNLM"/>
    </source>
</evidence>
<organism evidence="1 2">
    <name type="scientific">Dunaliella salina</name>
    <name type="common">Green alga</name>
    <name type="synonym">Protococcus salinus</name>
    <dbReference type="NCBI Taxonomy" id="3046"/>
    <lineage>
        <taxon>Eukaryota</taxon>
        <taxon>Viridiplantae</taxon>
        <taxon>Chlorophyta</taxon>
        <taxon>core chlorophytes</taxon>
        <taxon>Chlorophyceae</taxon>
        <taxon>CS clade</taxon>
        <taxon>Chlamydomonadales</taxon>
        <taxon>Dunaliellaceae</taxon>
        <taxon>Dunaliella</taxon>
    </lineage>
</organism>
<dbReference type="Proteomes" id="UP000815325">
    <property type="component" value="Unassembled WGS sequence"/>
</dbReference>
<comment type="caution">
    <text evidence="1">The sequence shown here is derived from an EMBL/GenBank/DDBJ whole genome shotgun (WGS) entry which is preliminary data.</text>
</comment>
<gene>
    <name evidence="1" type="ORF">DUNSADRAFT_13579</name>
</gene>
<name>A0ABQ7H3B8_DUNSA</name>
<evidence type="ECO:0000313" key="2">
    <source>
        <dbReference type="Proteomes" id="UP000815325"/>
    </source>
</evidence>
<dbReference type="EMBL" id="MU069489">
    <property type="protein sequence ID" value="KAF5841306.1"/>
    <property type="molecule type" value="Genomic_DNA"/>
</dbReference>